<organism evidence="10 11">
    <name type="scientific">Cinara cedri</name>
    <dbReference type="NCBI Taxonomy" id="506608"/>
    <lineage>
        <taxon>Eukaryota</taxon>
        <taxon>Metazoa</taxon>
        <taxon>Ecdysozoa</taxon>
        <taxon>Arthropoda</taxon>
        <taxon>Hexapoda</taxon>
        <taxon>Insecta</taxon>
        <taxon>Pterygota</taxon>
        <taxon>Neoptera</taxon>
        <taxon>Paraneoptera</taxon>
        <taxon>Hemiptera</taxon>
        <taxon>Sternorrhyncha</taxon>
        <taxon>Aphidomorpha</taxon>
        <taxon>Aphidoidea</taxon>
        <taxon>Aphididae</taxon>
        <taxon>Lachninae</taxon>
        <taxon>Cinara</taxon>
    </lineage>
</organism>
<comment type="function">
    <text evidence="8">Mitochondrial intermembrane chaperone that participates in the import and insertion of some multi-pass transmembrane proteins into the mitochondrial inner membrane. Also required for the transfer of beta-barrel precursors from the TOM complex to the sorting and assembly machinery (SAM complex) of the outer membrane. Acts as a chaperone-like protein that protects the hydrophobic precursors from aggregation and guide them through the mitochondrial intermembrane space.</text>
</comment>
<keyword evidence="7 8" id="KW-1015">Disulfide bond</keyword>
<keyword evidence="8" id="KW-0143">Chaperone</keyword>
<keyword evidence="11" id="KW-1185">Reference proteome</keyword>
<evidence type="ECO:0000256" key="3">
    <source>
        <dbReference type="ARBA" id="ARBA00022833"/>
    </source>
</evidence>
<dbReference type="OrthoDB" id="1551503at2759"/>
<protein>
    <recommendedName>
        <fullName evidence="8">Mitochondrial import inner membrane translocase subunit</fullName>
    </recommendedName>
</protein>
<dbReference type="EMBL" id="CABPRJ010002371">
    <property type="protein sequence ID" value="VVC43676.1"/>
    <property type="molecule type" value="Genomic_DNA"/>
</dbReference>
<dbReference type="Pfam" id="PF02953">
    <property type="entry name" value="zf-Tim10_DDP"/>
    <property type="match status" value="1"/>
</dbReference>
<dbReference type="Proteomes" id="UP000325440">
    <property type="component" value="Unassembled WGS sequence"/>
</dbReference>
<evidence type="ECO:0000256" key="8">
    <source>
        <dbReference type="RuleBase" id="RU367043"/>
    </source>
</evidence>
<keyword evidence="8" id="KW-0472">Membrane</keyword>
<evidence type="ECO:0000256" key="6">
    <source>
        <dbReference type="ARBA" id="ARBA00023128"/>
    </source>
</evidence>
<evidence type="ECO:0000259" key="9">
    <source>
        <dbReference type="Pfam" id="PF02953"/>
    </source>
</evidence>
<dbReference type="InterPro" id="IPR035427">
    <property type="entry name" value="Tim10-like_dom_sf"/>
</dbReference>
<keyword evidence="4 8" id="KW-0653">Protein transport</keyword>
<keyword evidence="1 8" id="KW-0813">Transport</keyword>
<dbReference type="Gene3D" id="1.10.287.810">
    <property type="entry name" value="Mitochondrial import inner membrane translocase subunit tim13 like domains"/>
    <property type="match status" value="1"/>
</dbReference>
<keyword evidence="3" id="KW-0862">Zinc</keyword>
<dbReference type="SUPFAM" id="SSF144122">
    <property type="entry name" value="Tim10-like"/>
    <property type="match status" value="1"/>
</dbReference>
<evidence type="ECO:0000313" key="11">
    <source>
        <dbReference type="Proteomes" id="UP000325440"/>
    </source>
</evidence>
<gene>
    <name evidence="10" type="ORF">CINCED_3A010049</name>
</gene>
<dbReference type="PANTHER" id="PTHR13172">
    <property type="entry name" value="MITOCHONDRIAL IMPORT INNER MEMBRANE TRANSLOCASE SUBUNIT TIM9B"/>
    <property type="match status" value="1"/>
</dbReference>
<accession>A0A5E4NFK1</accession>
<dbReference type="InterPro" id="IPR004217">
    <property type="entry name" value="Tim10-like"/>
</dbReference>
<reference evidence="10 11" key="1">
    <citation type="submission" date="2019-08" db="EMBL/GenBank/DDBJ databases">
        <authorList>
            <person name="Alioto T."/>
            <person name="Alioto T."/>
            <person name="Gomez Garrido J."/>
        </authorList>
    </citation>
    <scope>NUCLEOTIDE SEQUENCE [LARGE SCALE GENOMIC DNA]</scope>
</reference>
<keyword evidence="5 8" id="KW-0811">Translocation</keyword>
<evidence type="ECO:0000256" key="1">
    <source>
        <dbReference type="ARBA" id="ARBA00022448"/>
    </source>
</evidence>
<dbReference type="InterPro" id="IPR050673">
    <property type="entry name" value="Mito_inner_translocase_sub"/>
</dbReference>
<evidence type="ECO:0000256" key="5">
    <source>
        <dbReference type="ARBA" id="ARBA00023010"/>
    </source>
</evidence>
<comment type="similarity">
    <text evidence="8">Belongs to the small Tim family.</text>
</comment>
<evidence type="ECO:0000256" key="4">
    <source>
        <dbReference type="ARBA" id="ARBA00022927"/>
    </source>
</evidence>
<keyword evidence="6 8" id="KW-0496">Mitochondrion</keyword>
<keyword evidence="2" id="KW-0479">Metal-binding</keyword>
<dbReference type="AlphaFoldDB" id="A0A5E4NFK1"/>
<dbReference type="GO" id="GO:0046872">
    <property type="term" value="F:metal ion binding"/>
    <property type="evidence" value="ECO:0007669"/>
    <property type="project" value="UniProtKB-KW"/>
</dbReference>
<comment type="subunit">
    <text evidence="8">Heterohexamer.</text>
</comment>
<feature type="domain" description="Tim10-like" evidence="9">
    <location>
        <begin position="16"/>
        <end position="76"/>
    </location>
</feature>
<comment type="domain">
    <text evidence="8">The twin CX3C motif contains 4 conserved Cys residues that form 2 disulfide bonds in the mitochondrial intermembrane space.</text>
</comment>
<dbReference type="GO" id="GO:0005743">
    <property type="term" value="C:mitochondrial inner membrane"/>
    <property type="evidence" value="ECO:0007669"/>
    <property type="project" value="UniProtKB-SubCell"/>
</dbReference>
<evidence type="ECO:0000256" key="7">
    <source>
        <dbReference type="ARBA" id="ARBA00023157"/>
    </source>
</evidence>
<evidence type="ECO:0000313" key="10">
    <source>
        <dbReference type="EMBL" id="VVC43676.1"/>
    </source>
</evidence>
<proteinExistence type="inferred from homology"/>
<keyword evidence="8" id="KW-0999">Mitochondrion inner membrane</keyword>
<comment type="subcellular location">
    <subcellularLocation>
        <location evidence="8">Mitochondrion inner membrane</location>
        <topology evidence="8">Peripheral membrane protein</topology>
        <orientation evidence="8">Intermembrane side</orientation>
    </subcellularLocation>
</comment>
<evidence type="ECO:0000256" key="2">
    <source>
        <dbReference type="ARBA" id="ARBA00022723"/>
    </source>
</evidence>
<sequence length="92" mass="10717">MENANVPTDNMEFDASQLASVKEIFKSYNKLTELCFMDCATDFTIKDLKSDEERCAQNCTNKFLKASERMTQRFQEYQMIMNEHVIAAQQNT</sequence>
<name>A0A5E4NFK1_9HEMI</name>
<dbReference type="GO" id="GO:0015031">
    <property type="term" value="P:protein transport"/>
    <property type="evidence" value="ECO:0007669"/>
    <property type="project" value="UniProtKB-KW"/>
</dbReference>